<name>A0A8K0GPI6_9ROSA</name>
<dbReference type="AlphaFoldDB" id="A0A8K0GPI6"/>
<evidence type="ECO:0000313" key="2">
    <source>
        <dbReference type="EMBL" id="KAF3432521.1"/>
    </source>
</evidence>
<dbReference type="PANTHER" id="PTHR34774:SF1">
    <property type="entry name" value="EPHRIN-A3 PROTEIN"/>
    <property type="match status" value="1"/>
</dbReference>
<organism evidence="2 3">
    <name type="scientific">Rhamnella rubrinervis</name>
    <dbReference type="NCBI Taxonomy" id="2594499"/>
    <lineage>
        <taxon>Eukaryota</taxon>
        <taxon>Viridiplantae</taxon>
        <taxon>Streptophyta</taxon>
        <taxon>Embryophyta</taxon>
        <taxon>Tracheophyta</taxon>
        <taxon>Spermatophyta</taxon>
        <taxon>Magnoliopsida</taxon>
        <taxon>eudicotyledons</taxon>
        <taxon>Gunneridae</taxon>
        <taxon>Pentapetalae</taxon>
        <taxon>rosids</taxon>
        <taxon>fabids</taxon>
        <taxon>Rosales</taxon>
        <taxon>Rhamnaceae</taxon>
        <taxon>rhamnoid group</taxon>
        <taxon>Rhamneae</taxon>
        <taxon>Rhamnella</taxon>
    </lineage>
</organism>
<dbReference type="EMBL" id="VOIH02000012">
    <property type="protein sequence ID" value="KAF3432521.1"/>
    <property type="molecule type" value="Genomic_DNA"/>
</dbReference>
<evidence type="ECO:0000256" key="1">
    <source>
        <dbReference type="SAM" id="Phobius"/>
    </source>
</evidence>
<proteinExistence type="predicted"/>
<keyword evidence="1" id="KW-1133">Transmembrane helix</keyword>
<evidence type="ECO:0000313" key="3">
    <source>
        <dbReference type="Proteomes" id="UP000796880"/>
    </source>
</evidence>
<reference evidence="2" key="1">
    <citation type="submission" date="2020-03" db="EMBL/GenBank/DDBJ databases">
        <title>A high-quality chromosome-level genome assembly of a woody plant with both climbing and erect habits, Rhamnella rubrinervis.</title>
        <authorList>
            <person name="Lu Z."/>
            <person name="Yang Y."/>
            <person name="Zhu X."/>
            <person name="Sun Y."/>
        </authorList>
    </citation>
    <scope>NUCLEOTIDE SEQUENCE</scope>
    <source>
        <strain evidence="2">BYM</strain>
        <tissue evidence="2">Leaf</tissue>
    </source>
</reference>
<sequence>MVLDSILSSPVRRSTSFRKQFSQNELSWSVLIQRHRFLLTALAILTFLCTVYLYFAVTLGGTASCSGLTGAQKALCRLEQAKTSVTKGKLKIL</sequence>
<keyword evidence="1" id="KW-0812">Transmembrane</keyword>
<keyword evidence="1" id="KW-0472">Membrane</keyword>
<dbReference type="Proteomes" id="UP000796880">
    <property type="component" value="Unassembled WGS sequence"/>
</dbReference>
<keyword evidence="3" id="KW-1185">Reference proteome</keyword>
<feature type="transmembrane region" description="Helical" evidence="1">
    <location>
        <begin position="37"/>
        <end position="57"/>
    </location>
</feature>
<comment type="caution">
    <text evidence="2">The sequence shown here is derived from an EMBL/GenBank/DDBJ whole genome shotgun (WGS) entry which is preliminary data.</text>
</comment>
<gene>
    <name evidence="2" type="ORF">FNV43_RR27261</name>
</gene>
<dbReference type="OrthoDB" id="2019292at2759"/>
<dbReference type="PANTHER" id="PTHR34774">
    <property type="entry name" value="EPHRIN-A3 PROTEIN"/>
    <property type="match status" value="1"/>
</dbReference>
<protein>
    <submittedName>
        <fullName evidence="2">Uncharacterized protein</fullName>
    </submittedName>
</protein>
<accession>A0A8K0GPI6</accession>